<accession>A0A3L6FIA2</accession>
<name>A0A3L6FIA2_MAIZE</name>
<evidence type="ECO:0000313" key="1">
    <source>
        <dbReference type="EMBL" id="PWZ32932.1"/>
    </source>
</evidence>
<proteinExistence type="predicted"/>
<gene>
    <name evidence="1" type="ORF">Zm00014a_028694</name>
</gene>
<dbReference type="Proteomes" id="UP000251960">
    <property type="component" value="Chromosome 3"/>
</dbReference>
<dbReference type="AlphaFoldDB" id="A0A3L6FIA2"/>
<dbReference type="EMBL" id="NCVQ01000004">
    <property type="protein sequence ID" value="PWZ32932.1"/>
    <property type="molecule type" value="Genomic_DNA"/>
</dbReference>
<evidence type="ECO:0000313" key="2">
    <source>
        <dbReference type="Proteomes" id="UP000251960"/>
    </source>
</evidence>
<reference evidence="1 2" key="1">
    <citation type="journal article" date="2018" name="Nat. Genet.">
        <title>Extensive intraspecific gene order and gene structural variations between Mo17 and other maize genomes.</title>
        <authorList>
            <person name="Sun S."/>
            <person name="Zhou Y."/>
            <person name="Chen J."/>
            <person name="Shi J."/>
            <person name="Zhao H."/>
            <person name="Zhao H."/>
            <person name="Song W."/>
            <person name="Zhang M."/>
            <person name="Cui Y."/>
            <person name="Dong X."/>
            <person name="Liu H."/>
            <person name="Ma X."/>
            <person name="Jiao Y."/>
            <person name="Wang B."/>
            <person name="Wei X."/>
            <person name="Stein J.C."/>
            <person name="Glaubitz J.C."/>
            <person name="Lu F."/>
            <person name="Yu G."/>
            <person name="Liang C."/>
            <person name="Fengler K."/>
            <person name="Li B."/>
            <person name="Rafalski A."/>
            <person name="Schnable P.S."/>
            <person name="Ware D.H."/>
            <person name="Buckler E.S."/>
            <person name="Lai J."/>
        </authorList>
    </citation>
    <scope>NUCLEOTIDE SEQUENCE [LARGE SCALE GENOMIC DNA]</scope>
    <source>
        <strain evidence="2">cv. Missouri 17</strain>
        <tissue evidence="1">Seedling</tissue>
    </source>
</reference>
<protein>
    <submittedName>
        <fullName evidence="1">Uncharacterized protein</fullName>
    </submittedName>
</protein>
<comment type="caution">
    <text evidence="1">The sequence shown here is derived from an EMBL/GenBank/DDBJ whole genome shotgun (WGS) entry which is preliminary data.</text>
</comment>
<organism evidence="1 2">
    <name type="scientific">Zea mays</name>
    <name type="common">Maize</name>
    <dbReference type="NCBI Taxonomy" id="4577"/>
    <lineage>
        <taxon>Eukaryota</taxon>
        <taxon>Viridiplantae</taxon>
        <taxon>Streptophyta</taxon>
        <taxon>Embryophyta</taxon>
        <taxon>Tracheophyta</taxon>
        <taxon>Spermatophyta</taxon>
        <taxon>Magnoliopsida</taxon>
        <taxon>Liliopsida</taxon>
        <taxon>Poales</taxon>
        <taxon>Poaceae</taxon>
        <taxon>PACMAD clade</taxon>
        <taxon>Panicoideae</taxon>
        <taxon>Andropogonodae</taxon>
        <taxon>Andropogoneae</taxon>
        <taxon>Tripsacinae</taxon>
        <taxon>Zea</taxon>
    </lineage>
</organism>
<sequence length="30" mass="3336">MFSSPLCLAISCAIFVLLSLYSYICTLHLI</sequence>